<dbReference type="EMBL" id="HBNS01055237">
    <property type="protein sequence ID" value="CAE4657916.1"/>
    <property type="molecule type" value="Transcribed_RNA"/>
</dbReference>
<dbReference type="PANTHER" id="PTHR16119:SF17">
    <property type="entry name" value="TRANSMEMBRANE PROTEIN 144"/>
    <property type="match status" value="1"/>
</dbReference>
<proteinExistence type="predicted"/>
<keyword evidence="6" id="KW-0732">Signal</keyword>
<keyword evidence="2 5" id="KW-0812">Transmembrane</keyword>
<dbReference type="PANTHER" id="PTHR16119">
    <property type="entry name" value="TRANSMEMBRANE PROTEIN 144"/>
    <property type="match status" value="1"/>
</dbReference>
<evidence type="ECO:0000256" key="3">
    <source>
        <dbReference type="ARBA" id="ARBA00022989"/>
    </source>
</evidence>
<evidence type="ECO:0000256" key="4">
    <source>
        <dbReference type="ARBA" id="ARBA00023136"/>
    </source>
</evidence>
<keyword evidence="4 5" id="KW-0472">Membrane</keyword>
<dbReference type="GO" id="GO:0016020">
    <property type="term" value="C:membrane"/>
    <property type="evidence" value="ECO:0007669"/>
    <property type="project" value="UniProtKB-SubCell"/>
</dbReference>
<feature type="transmembrane region" description="Helical" evidence="5">
    <location>
        <begin position="89"/>
        <end position="108"/>
    </location>
</feature>
<evidence type="ECO:0000256" key="1">
    <source>
        <dbReference type="ARBA" id="ARBA00004141"/>
    </source>
</evidence>
<keyword evidence="3 5" id="KW-1133">Transmembrane helix</keyword>
<evidence type="ECO:0000256" key="6">
    <source>
        <dbReference type="SAM" id="SignalP"/>
    </source>
</evidence>
<dbReference type="AlphaFoldDB" id="A0A7S4SWK9"/>
<dbReference type="Pfam" id="PF06800">
    <property type="entry name" value="Sugar_transport"/>
    <property type="match status" value="1"/>
</dbReference>
<comment type="subcellular location">
    <subcellularLocation>
        <location evidence="1">Membrane</location>
        <topology evidence="1">Multi-pass membrane protein</topology>
    </subcellularLocation>
</comment>
<name>A0A7S4SWK9_9STRA</name>
<dbReference type="InterPro" id="IPR010651">
    <property type="entry name" value="Sugar_transport"/>
</dbReference>
<feature type="chain" id="PRO_5030566723" description="Sugar phosphate transporter domain-containing protein" evidence="6">
    <location>
        <begin position="23"/>
        <end position="112"/>
    </location>
</feature>
<protein>
    <recommendedName>
        <fullName evidence="8">Sugar phosphate transporter domain-containing protein</fullName>
    </recommendedName>
</protein>
<feature type="signal peptide" evidence="6">
    <location>
        <begin position="1"/>
        <end position="22"/>
    </location>
</feature>
<dbReference type="GO" id="GO:0015144">
    <property type="term" value="F:carbohydrate transmembrane transporter activity"/>
    <property type="evidence" value="ECO:0007669"/>
    <property type="project" value="InterPro"/>
</dbReference>
<sequence length="112" mass="12480">MWIIRLLHNLYILSSLNAAVEALPSFHIDVMWKPGCLAGLIWSIGNFSGIVSITVLGEFTGYSVTQGSMIISGLWGIFWYNEIKGARSIFGWLLSSFVALGGILWLSYEHVR</sequence>
<gene>
    <name evidence="7" type="ORF">DBRI00130_LOCUS39977</name>
</gene>
<feature type="transmembrane region" description="Helical" evidence="5">
    <location>
        <begin position="62"/>
        <end position="80"/>
    </location>
</feature>
<reference evidence="7" key="1">
    <citation type="submission" date="2021-01" db="EMBL/GenBank/DDBJ databases">
        <authorList>
            <person name="Corre E."/>
            <person name="Pelletier E."/>
            <person name="Niang G."/>
            <person name="Scheremetjew M."/>
            <person name="Finn R."/>
            <person name="Kale V."/>
            <person name="Holt S."/>
            <person name="Cochrane G."/>
            <person name="Meng A."/>
            <person name="Brown T."/>
            <person name="Cohen L."/>
        </authorList>
    </citation>
    <scope>NUCLEOTIDE SEQUENCE</scope>
    <source>
        <strain evidence="7">GSO104</strain>
    </source>
</reference>
<evidence type="ECO:0000256" key="5">
    <source>
        <dbReference type="SAM" id="Phobius"/>
    </source>
</evidence>
<organism evidence="7">
    <name type="scientific">Ditylum brightwellii</name>
    <dbReference type="NCBI Taxonomy" id="49249"/>
    <lineage>
        <taxon>Eukaryota</taxon>
        <taxon>Sar</taxon>
        <taxon>Stramenopiles</taxon>
        <taxon>Ochrophyta</taxon>
        <taxon>Bacillariophyta</taxon>
        <taxon>Mediophyceae</taxon>
        <taxon>Lithodesmiophycidae</taxon>
        <taxon>Lithodesmiales</taxon>
        <taxon>Lithodesmiaceae</taxon>
        <taxon>Ditylum</taxon>
    </lineage>
</organism>
<evidence type="ECO:0000313" key="7">
    <source>
        <dbReference type="EMBL" id="CAE4657916.1"/>
    </source>
</evidence>
<evidence type="ECO:0008006" key="8">
    <source>
        <dbReference type="Google" id="ProtNLM"/>
    </source>
</evidence>
<feature type="transmembrane region" description="Helical" evidence="5">
    <location>
        <begin position="35"/>
        <end position="56"/>
    </location>
</feature>
<accession>A0A7S4SWK9</accession>
<evidence type="ECO:0000256" key="2">
    <source>
        <dbReference type="ARBA" id="ARBA00022692"/>
    </source>
</evidence>